<dbReference type="RefSeq" id="WP_161696792.1">
    <property type="nucleotide sequence ID" value="NZ_JAAAHS010000069.1"/>
</dbReference>
<dbReference type="OrthoDB" id="4202303at2"/>
<reference evidence="1" key="1">
    <citation type="submission" date="2020-01" db="EMBL/GenBank/DDBJ databases">
        <title>Whole-genome analyses of novel actinobacteria.</title>
        <authorList>
            <person name="Sahin N."/>
        </authorList>
    </citation>
    <scope>NUCLEOTIDE SEQUENCE</scope>
    <source>
        <strain evidence="1">YC537</strain>
    </source>
</reference>
<accession>A0A964UN13</accession>
<organism evidence="1 2">
    <name type="scientific">Streptomyces boluensis</name>
    <dbReference type="NCBI Taxonomy" id="1775135"/>
    <lineage>
        <taxon>Bacteria</taxon>
        <taxon>Bacillati</taxon>
        <taxon>Actinomycetota</taxon>
        <taxon>Actinomycetes</taxon>
        <taxon>Kitasatosporales</taxon>
        <taxon>Streptomycetaceae</taxon>
        <taxon>Streptomyces</taxon>
    </lineage>
</organism>
<sequence>MEPIDIIRTLRREEDGDSPQELLAELGNVPDAVAYASLFWPDVISLHGSVILDIHGYGAAEVESRLERTMERHGPGRSVSEWRDWVYSFNYFEAAYIFREFVDFGEREHEAYLAFAHILVPPWQARLDSMTSIATRPRVYVTEQIEGVGICVAVSQQINPENCPPGW</sequence>
<dbReference type="Proteomes" id="UP000598297">
    <property type="component" value="Unassembled WGS sequence"/>
</dbReference>
<comment type="caution">
    <text evidence="1">The sequence shown here is derived from an EMBL/GenBank/DDBJ whole genome shotgun (WGS) entry which is preliminary data.</text>
</comment>
<protein>
    <submittedName>
        <fullName evidence="1">Uncharacterized protein</fullName>
    </submittedName>
</protein>
<dbReference type="AlphaFoldDB" id="A0A964UN13"/>
<gene>
    <name evidence="1" type="ORF">GUY60_12065</name>
</gene>
<proteinExistence type="predicted"/>
<dbReference type="EMBL" id="JAAAHS010000069">
    <property type="protein sequence ID" value="NBE52144.1"/>
    <property type="molecule type" value="Genomic_DNA"/>
</dbReference>
<keyword evidence="2" id="KW-1185">Reference proteome</keyword>
<evidence type="ECO:0000313" key="1">
    <source>
        <dbReference type="EMBL" id="NBE52144.1"/>
    </source>
</evidence>
<evidence type="ECO:0000313" key="2">
    <source>
        <dbReference type="Proteomes" id="UP000598297"/>
    </source>
</evidence>
<name>A0A964UN13_9ACTN</name>